<keyword evidence="1" id="KW-1133">Transmembrane helix</keyword>
<proteinExistence type="predicted"/>
<evidence type="ECO:0008006" key="3">
    <source>
        <dbReference type="Google" id="ProtNLM"/>
    </source>
</evidence>
<organism evidence="2">
    <name type="scientific">Desulfobacca acetoxidans</name>
    <dbReference type="NCBI Taxonomy" id="60893"/>
    <lineage>
        <taxon>Bacteria</taxon>
        <taxon>Pseudomonadati</taxon>
        <taxon>Thermodesulfobacteriota</taxon>
        <taxon>Desulfobaccia</taxon>
        <taxon>Desulfobaccales</taxon>
        <taxon>Desulfobaccaceae</taxon>
        <taxon>Desulfobacca</taxon>
    </lineage>
</organism>
<sequence length="77" mass="7545">MKKTVIVAVVCALLLGGCAGMTYTEQRVLSGGALGASSGALIGWAAGSPAVGAAVGGVAGMAGGFVYDRYEKLRGRP</sequence>
<dbReference type="EMBL" id="DTHB01000016">
    <property type="protein sequence ID" value="HGB14029.1"/>
    <property type="molecule type" value="Genomic_DNA"/>
</dbReference>
<gene>
    <name evidence="2" type="ORF">ENV62_02145</name>
</gene>
<keyword evidence="1" id="KW-0812">Transmembrane</keyword>
<reference evidence="2" key="1">
    <citation type="journal article" date="2020" name="mSystems">
        <title>Genome- and Community-Level Interaction Insights into Carbon Utilization and Element Cycling Functions of Hydrothermarchaeota in Hydrothermal Sediment.</title>
        <authorList>
            <person name="Zhou Z."/>
            <person name="Liu Y."/>
            <person name="Xu W."/>
            <person name="Pan J."/>
            <person name="Luo Z.H."/>
            <person name="Li M."/>
        </authorList>
    </citation>
    <scope>NUCLEOTIDE SEQUENCE [LARGE SCALE GENOMIC DNA]</scope>
    <source>
        <strain evidence="2">SpSt-776</strain>
    </source>
</reference>
<dbReference type="AlphaFoldDB" id="A0A7C3WGI4"/>
<accession>A0A7C3WGI4</accession>
<dbReference type="PROSITE" id="PS51257">
    <property type="entry name" value="PROKAR_LIPOPROTEIN"/>
    <property type="match status" value="1"/>
</dbReference>
<keyword evidence="1" id="KW-0472">Membrane</keyword>
<feature type="transmembrane region" description="Helical" evidence="1">
    <location>
        <begin position="44"/>
        <end position="67"/>
    </location>
</feature>
<evidence type="ECO:0000256" key="1">
    <source>
        <dbReference type="SAM" id="Phobius"/>
    </source>
</evidence>
<protein>
    <recommendedName>
        <fullName evidence="3">Glycine zipper domain-containing protein</fullName>
    </recommendedName>
</protein>
<name>A0A7C3WGI4_9BACT</name>
<evidence type="ECO:0000313" key="2">
    <source>
        <dbReference type="EMBL" id="HGB14029.1"/>
    </source>
</evidence>
<comment type="caution">
    <text evidence="2">The sequence shown here is derived from an EMBL/GenBank/DDBJ whole genome shotgun (WGS) entry which is preliminary data.</text>
</comment>